<dbReference type="EMBL" id="JAHQCW010000001">
    <property type="protein sequence ID" value="MBU9735046.1"/>
    <property type="molecule type" value="Genomic_DNA"/>
</dbReference>
<name>A0A949NCM8_9FIRM</name>
<dbReference type="PROSITE" id="PS50928">
    <property type="entry name" value="ABC_TM1"/>
    <property type="match status" value="1"/>
</dbReference>
<organism evidence="9 10">
    <name type="scientific">Diplocloster agilis</name>
    <dbReference type="NCBI Taxonomy" id="2850323"/>
    <lineage>
        <taxon>Bacteria</taxon>
        <taxon>Bacillati</taxon>
        <taxon>Bacillota</taxon>
        <taxon>Clostridia</taxon>
        <taxon>Lachnospirales</taxon>
        <taxon>Lachnospiraceae</taxon>
        <taxon>Diplocloster</taxon>
    </lineage>
</organism>
<keyword evidence="3" id="KW-1003">Cell membrane</keyword>
<keyword evidence="10" id="KW-1185">Reference proteome</keyword>
<comment type="subcellular location">
    <subcellularLocation>
        <location evidence="1 7">Cell membrane</location>
        <topology evidence="1 7">Multi-pass membrane protein</topology>
    </subcellularLocation>
</comment>
<evidence type="ECO:0000313" key="10">
    <source>
        <dbReference type="Proteomes" id="UP000712157"/>
    </source>
</evidence>
<dbReference type="RefSeq" id="WP_238720264.1">
    <property type="nucleotide sequence ID" value="NZ_JAHQCW010000001.1"/>
</dbReference>
<dbReference type="GO" id="GO:0055085">
    <property type="term" value="P:transmembrane transport"/>
    <property type="evidence" value="ECO:0007669"/>
    <property type="project" value="InterPro"/>
</dbReference>
<dbReference type="Pfam" id="PF00528">
    <property type="entry name" value="BPD_transp_1"/>
    <property type="match status" value="1"/>
</dbReference>
<keyword evidence="4 7" id="KW-0812">Transmembrane</keyword>
<evidence type="ECO:0000256" key="4">
    <source>
        <dbReference type="ARBA" id="ARBA00022692"/>
    </source>
</evidence>
<dbReference type="PANTHER" id="PTHR43005">
    <property type="entry name" value="BLR7065 PROTEIN"/>
    <property type="match status" value="1"/>
</dbReference>
<evidence type="ECO:0000256" key="7">
    <source>
        <dbReference type="RuleBase" id="RU363032"/>
    </source>
</evidence>
<reference evidence="9" key="1">
    <citation type="submission" date="2021-06" db="EMBL/GenBank/DDBJ databases">
        <title>Description of novel taxa of the family Lachnospiraceae.</title>
        <authorList>
            <person name="Chaplin A.V."/>
            <person name="Sokolova S.R."/>
            <person name="Pikina A.P."/>
            <person name="Korzhanova M."/>
            <person name="Belova V."/>
            <person name="Korostin D."/>
            <person name="Efimov B.A."/>
        </authorList>
    </citation>
    <scope>NUCLEOTIDE SEQUENCE</scope>
    <source>
        <strain evidence="9">ASD5720</strain>
    </source>
</reference>
<dbReference type="AlphaFoldDB" id="A0A949NCM8"/>
<keyword evidence="5 7" id="KW-1133">Transmembrane helix</keyword>
<dbReference type="PANTHER" id="PTHR43005:SF1">
    <property type="entry name" value="SPERMIDINE_PUTRESCINE TRANSPORT SYSTEM PERMEASE PROTEIN"/>
    <property type="match status" value="1"/>
</dbReference>
<evidence type="ECO:0000313" key="9">
    <source>
        <dbReference type="EMBL" id="MBU9735046.1"/>
    </source>
</evidence>
<evidence type="ECO:0000256" key="2">
    <source>
        <dbReference type="ARBA" id="ARBA00022448"/>
    </source>
</evidence>
<dbReference type="SUPFAM" id="SSF161098">
    <property type="entry name" value="MetI-like"/>
    <property type="match status" value="1"/>
</dbReference>
<feature type="transmembrane region" description="Helical" evidence="7">
    <location>
        <begin position="158"/>
        <end position="178"/>
    </location>
</feature>
<protein>
    <submittedName>
        <fullName evidence="9">Sugar ABC transporter permease</fullName>
    </submittedName>
</protein>
<gene>
    <name evidence="9" type="ORF">KTH89_00760</name>
</gene>
<keyword evidence="2 7" id="KW-0813">Transport</keyword>
<keyword evidence="6 7" id="KW-0472">Membrane</keyword>
<dbReference type="GO" id="GO:0005886">
    <property type="term" value="C:plasma membrane"/>
    <property type="evidence" value="ECO:0007669"/>
    <property type="project" value="UniProtKB-SubCell"/>
</dbReference>
<sequence length="304" mass="34770">MNRKKGKEKKFSLERRRARLGIILLLPSLLIILFIVLYPLITSFVWAFMKKSLGARSEAEFIGLKNFLYLFRQPVFWKSLCNSTILTVCNVLFQTVLGMVIALLLNMKFRLRAMVRGLFILPWATPTFVAAFAWSWMVDAENGMVNIILKELHILSEGIPWLNQPGTALIVVIIAHIWKDLPWMIMIFLSGLQMVPEQLQEAARVDGASRWQEFWNVTVPSMKSIIIIAILLRIIWTFKFFDFVQLLTGGGPLDSTMTIPIMIYQQGFESYSMGRASALGVILFIVLGIFSLFYFKALSKDGEM</sequence>
<evidence type="ECO:0000256" key="3">
    <source>
        <dbReference type="ARBA" id="ARBA00022475"/>
    </source>
</evidence>
<dbReference type="CDD" id="cd06261">
    <property type="entry name" value="TM_PBP2"/>
    <property type="match status" value="1"/>
</dbReference>
<evidence type="ECO:0000256" key="1">
    <source>
        <dbReference type="ARBA" id="ARBA00004651"/>
    </source>
</evidence>
<dbReference type="InterPro" id="IPR035906">
    <property type="entry name" value="MetI-like_sf"/>
</dbReference>
<feature type="transmembrane region" description="Helical" evidence="7">
    <location>
        <begin position="117"/>
        <end position="138"/>
    </location>
</feature>
<feature type="transmembrane region" description="Helical" evidence="7">
    <location>
        <begin position="214"/>
        <end position="236"/>
    </location>
</feature>
<dbReference type="Proteomes" id="UP000712157">
    <property type="component" value="Unassembled WGS sequence"/>
</dbReference>
<dbReference type="InterPro" id="IPR000515">
    <property type="entry name" value="MetI-like"/>
</dbReference>
<accession>A0A949NCM8</accession>
<evidence type="ECO:0000256" key="5">
    <source>
        <dbReference type="ARBA" id="ARBA00022989"/>
    </source>
</evidence>
<feature type="transmembrane region" description="Helical" evidence="7">
    <location>
        <begin position="276"/>
        <end position="295"/>
    </location>
</feature>
<comment type="caution">
    <text evidence="9">The sequence shown here is derived from an EMBL/GenBank/DDBJ whole genome shotgun (WGS) entry which is preliminary data.</text>
</comment>
<evidence type="ECO:0000259" key="8">
    <source>
        <dbReference type="PROSITE" id="PS50928"/>
    </source>
</evidence>
<proteinExistence type="inferred from homology"/>
<feature type="transmembrane region" description="Helical" evidence="7">
    <location>
        <begin position="85"/>
        <end position="105"/>
    </location>
</feature>
<evidence type="ECO:0000256" key="6">
    <source>
        <dbReference type="ARBA" id="ARBA00023136"/>
    </source>
</evidence>
<comment type="similarity">
    <text evidence="7">Belongs to the binding-protein-dependent transport system permease family.</text>
</comment>
<feature type="domain" description="ABC transmembrane type-1" evidence="8">
    <location>
        <begin position="80"/>
        <end position="294"/>
    </location>
</feature>
<dbReference type="Gene3D" id="1.10.3720.10">
    <property type="entry name" value="MetI-like"/>
    <property type="match status" value="1"/>
</dbReference>
<feature type="transmembrane region" description="Helical" evidence="7">
    <location>
        <begin position="20"/>
        <end position="41"/>
    </location>
</feature>